<keyword evidence="3" id="KW-1185">Reference proteome</keyword>
<evidence type="ECO:0000259" key="1">
    <source>
        <dbReference type="Pfam" id="PF03101"/>
    </source>
</evidence>
<dbReference type="InterPro" id="IPR004330">
    <property type="entry name" value="FAR1_DNA_bnd_dom"/>
</dbReference>
<dbReference type="OrthoDB" id="1221151at2759"/>
<dbReference type="PANTHER" id="PTHR46328">
    <property type="entry name" value="FAR-RED IMPAIRED RESPONSIVE (FAR1) FAMILY PROTEIN-RELATED"/>
    <property type="match status" value="1"/>
</dbReference>
<organism evidence="2 3">
    <name type="scientific">Cuscuta europaea</name>
    <name type="common">European dodder</name>
    <dbReference type="NCBI Taxonomy" id="41803"/>
    <lineage>
        <taxon>Eukaryota</taxon>
        <taxon>Viridiplantae</taxon>
        <taxon>Streptophyta</taxon>
        <taxon>Embryophyta</taxon>
        <taxon>Tracheophyta</taxon>
        <taxon>Spermatophyta</taxon>
        <taxon>Magnoliopsida</taxon>
        <taxon>eudicotyledons</taxon>
        <taxon>Gunneridae</taxon>
        <taxon>Pentapetalae</taxon>
        <taxon>asterids</taxon>
        <taxon>lamiids</taxon>
        <taxon>Solanales</taxon>
        <taxon>Convolvulaceae</taxon>
        <taxon>Cuscuteae</taxon>
        <taxon>Cuscuta</taxon>
        <taxon>Cuscuta subgen. Cuscuta</taxon>
    </lineage>
</organism>
<name>A0A9P0ZIY5_CUSEU</name>
<reference evidence="2" key="1">
    <citation type="submission" date="2022-07" db="EMBL/GenBank/DDBJ databases">
        <authorList>
            <person name="Macas J."/>
            <person name="Novak P."/>
            <person name="Neumann P."/>
        </authorList>
    </citation>
    <scope>NUCLEOTIDE SEQUENCE</scope>
</reference>
<dbReference type="PANTHER" id="PTHR46328:SF35">
    <property type="entry name" value="PROTEIN FAR1-RELATED SEQUENCE 5-LIKE"/>
    <property type="match status" value="1"/>
</dbReference>
<feature type="domain" description="FAR1" evidence="1">
    <location>
        <begin position="40"/>
        <end position="121"/>
    </location>
</feature>
<proteinExistence type="predicted"/>
<sequence length="132" mass="15064">MLIFFFKIEYCTIIDAHGQRKDIEAPNVGMKLDMKEAVYDFYKTYAKSMRFPIRTRSTIKDKNGVEIAVVMECSRAGSRGSKAQNQLKPQPSMQTGCGARIRARTTYNSSWEISKISLQHSDLMSPTKARLF</sequence>
<evidence type="ECO:0000313" key="3">
    <source>
        <dbReference type="Proteomes" id="UP001152484"/>
    </source>
</evidence>
<dbReference type="EMBL" id="CAMAPE010000045">
    <property type="protein sequence ID" value="CAH9103259.1"/>
    <property type="molecule type" value="Genomic_DNA"/>
</dbReference>
<dbReference type="Proteomes" id="UP001152484">
    <property type="component" value="Unassembled WGS sequence"/>
</dbReference>
<accession>A0A9P0ZIY5</accession>
<comment type="caution">
    <text evidence="2">The sequence shown here is derived from an EMBL/GenBank/DDBJ whole genome shotgun (WGS) entry which is preliminary data.</text>
</comment>
<protein>
    <recommendedName>
        <fullName evidence="1">FAR1 domain-containing protein</fullName>
    </recommendedName>
</protein>
<dbReference type="AlphaFoldDB" id="A0A9P0ZIY5"/>
<gene>
    <name evidence="2" type="ORF">CEURO_LOCUS16052</name>
</gene>
<evidence type="ECO:0000313" key="2">
    <source>
        <dbReference type="EMBL" id="CAH9103259.1"/>
    </source>
</evidence>
<dbReference type="Pfam" id="PF03101">
    <property type="entry name" value="FAR1"/>
    <property type="match status" value="1"/>
</dbReference>